<proteinExistence type="predicted"/>
<evidence type="ECO:0000313" key="2">
    <source>
        <dbReference type="WBParaSite" id="ES5_v2.g25146.t1"/>
    </source>
</evidence>
<protein>
    <submittedName>
        <fullName evidence="2">Secretory carrier-associated membrane protein</fullName>
    </submittedName>
</protein>
<name>A0AC34G623_9BILA</name>
<accession>A0AC34G623</accession>
<dbReference type="Proteomes" id="UP000887579">
    <property type="component" value="Unplaced"/>
</dbReference>
<dbReference type="WBParaSite" id="ES5_v2.g25146.t1">
    <property type="protein sequence ID" value="ES5_v2.g25146.t1"/>
    <property type="gene ID" value="ES5_v2.g25146"/>
</dbReference>
<sequence>MSNLNDNPFADPFADPAVQSATRQNNTATEEYNPFAQPSGATSVQHGPTSAQTASVPPTSTTIPMSNDEIFRQQEEL</sequence>
<evidence type="ECO:0000313" key="1">
    <source>
        <dbReference type="Proteomes" id="UP000887579"/>
    </source>
</evidence>
<organism evidence="1 2">
    <name type="scientific">Panagrolaimus sp. ES5</name>
    <dbReference type="NCBI Taxonomy" id="591445"/>
    <lineage>
        <taxon>Eukaryota</taxon>
        <taxon>Metazoa</taxon>
        <taxon>Ecdysozoa</taxon>
        <taxon>Nematoda</taxon>
        <taxon>Chromadorea</taxon>
        <taxon>Rhabditida</taxon>
        <taxon>Tylenchina</taxon>
        <taxon>Panagrolaimomorpha</taxon>
        <taxon>Panagrolaimoidea</taxon>
        <taxon>Panagrolaimidae</taxon>
        <taxon>Panagrolaimus</taxon>
    </lineage>
</organism>
<reference evidence="2" key="1">
    <citation type="submission" date="2022-11" db="UniProtKB">
        <authorList>
            <consortium name="WormBaseParasite"/>
        </authorList>
    </citation>
    <scope>IDENTIFICATION</scope>
</reference>